<accession>A0A2D2CVS4</accession>
<dbReference type="EMBL" id="CP023737">
    <property type="protein sequence ID" value="ATQ66892.1"/>
    <property type="molecule type" value="Genomic_DNA"/>
</dbReference>
<dbReference type="RefSeq" id="WP_003609699.1">
    <property type="nucleotide sequence ID" value="NZ_ADVE02000001.1"/>
</dbReference>
<dbReference type="KEGG" id="mtw:CQW49_02510"/>
<evidence type="ECO:0000313" key="2">
    <source>
        <dbReference type="Proteomes" id="UP000230709"/>
    </source>
</evidence>
<name>A0A2D2CVS4_METT3</name>
<dbReference type="Proteomes" id="UP000230709">
    <property type="component" value="Chromosome"/>
</dbReference>
<sequence>MSKPLNKRQREAMQRDDGGFTAGLLRSHIIDVLGDVPRLALGATVALDFADDPLAYDMLAAIVAAVREAATSMNELQRETRKGAE</sequence>
<evidence type="ECO:0000313" key="1">
    <source>
        <dbReference type="EMBL" id="ATQ66892.1"/>
    </source>
</evidence>
<proteinExistence type="predicted"/>
<protein>
    <submittedName>
        <fullName evidence="1">Uncharacterized protein</fullName>
    </submittedName>
</protein>
<keyword evidence="2" id="KW-1185">Reference proteome</keyword>
<gene>
    <name evidence="1" type="ORF">CQW49_02510</name>
</gene>
<dbReference type="STRING" id="595536.GCA_000178815_00444"/>
<organism evidence="1 2">
    <name type="scientific">Methylosinus trichosporium (strain ATCC 35070 / NCIMB 11131 / UNIQEM 75 / OB3b)</name>
    <dbReference type="NCBI Taxonomy" id="595536"/>
    <lineage>
        <taxon>Bacteria</taxon>
        <taxon>Pseudomonadati</taxon>
        <taxon>Pseudomonadota</taxon>
        <taxon>Alphaproteobacteria</taxon>
        <taxon>Hyphomicrobiales</taxon>
        <taxon>Methylocystaceae</taxon>
        <taxon>Methylosinus</taxon>
    </lineage>
</organism>
<reference evidence="2" key="1">
    <citation type="submission" date="2017-10" db="EMBL/GenBank/DDBJ databases">
        <title>Completed PacBio SMRT sequence of Methylosinus trichosporium OB3b reveals presence of a third large plasmid.</title>
        <authorList>
            <person name="Charles T.C."/>
            <person name="Lynch M.D.J."/>
            <person name="Heil J.R."/>
            <person name="Cheng J."/>
        </authorList>
    </citation>
    <scope>NUCLEOTIDE SEQUENCE [LARGE SCALE GENOMIC DNA]</scope>
    <source>
        <strain evidence="2">OB3b</strain>
    </source>
</reference>
<dbReference type="AlphaFoldDB" id="A0A2D2CVS4"/>